<dbReference type="GO" id="GO:0001514">
    <property type="term" value="P:selenocysteine incorporation"/>
    <property type="evidence" value="ECO:0007669"/>
    <property type="project" value="InterPro"/>
</dbReference>
<dbReference type="Gene3D" id="1.10.10.2770">
    <property type="match status" value="1"/>
</dbReference>
<keyword evidence="8" id="KW-0251">Elongation factor</keyword>
<dbReference type="Gene3D" id="2.40.30.10">
    <property type="entry name" value="Translation factors"/>
    <property type="match status" value="1"/>
</dbReference>
<keyword evidence="9" id="KW-1185">Reference proteome</keyword>
<dbReference type="KEGG" id="phb:HYN04_09780"/>
<dbReference type="InterPro" id="IPR009000">
    <property type="entry name" value="Transl_B-barrel_sf"/>
</dbReference>
<evidence type="ECO:0000256" key="4">
    <source>
        <dbReference type="ARBA" id="ARBA00022917"/>
    </source>
</evidence>
<evidence type="ECO:0000256" key="2">
    <source>
        <dbReference type="ARBA" id="ARBA00022490"/>
    </source>
</evidence>
<dbReference type="GO" id="GO:0005737">
    <property type="term" value="C:cytoplasm"/>
    <property type="evidence" value="ECO:0007669"/>
    <property type="project" value="UniProtKB-SubCell"/>
</dbReference>
<dbReference type="InterPro" id="IPR057335">
    <property type="entry name" value="Beta-barrel_SelB"/>
</dbReference>
<evidence type="ECO:0000313" key="8">
    <source>
        <dbReference type="EMBL" id="AWM78018.1"/>
    </source>
</evidence>
<dbReference type="InterPro" id="IPR015191">
    <property type="entry name" value="SelB_WHD4"/>
</dbReference>
<reference evidence="9" key="1">
    <citation type="submission" date="2018-05" db="EMBL/GenBank/DDBJ databases">
        <title>Genome sequencing of Phenylobacterium sp. HYN0004.</title>
        <authorList>
            <person name="Yi H."/>
            <person name="Baek C."/>
        </authorList>
    </citation>
    <scope>NUCLEOTIDE SEQUENCE [LARGE SCALE GENOMIC DNA]</scope>
    <source>
        <strain evidence="9">HYN0004</strain>
    </source>
</reference>
<dbReference type="InterPro" id="IPR050055">
    <property type="entry name" value="EF-Tu_GTPase"/>
</dbReference>
<keyword evidence="3" id="KW-0547">Nucleotide-binding</keyword>
<dbReference type="NCBIfam" id="TIGR00475">
    <property type="entry name" value="selB"/>
    <property type="match status" value="1"/>
</dbReference>
<name>A0A2Z3I2M8_9CAUL</name>
<evidence type="ECO:0000256" key="6">
    <source>
        <dbReference type="SAM" id="MobiDB-lite"/>
    </source>
</evidence>
<dbReference type="Gene3D" id="1.10.10.10">
    <property type="entry name" value="Winged helix-like DNA-binding domain superfamily/Winged helix DNA-binding domain"/>
    <property type="match status" value="1"/>
</dbReference>
<dbReference type="SUPFAM" id="SSF50465">
    <property type="entry name" value="EF-Tu/eEF-1alpha/eIF2-gamma C-terminal domain"/>
    <property type="match status" value="1"/>
</dbReference>
<evidence type="ECO:0000256" key="3">
    <source>
        <dbReference type="ARBA" id="ARBA00022741"/>
    </source>
</evidence>
<sequence length="641" mass="66731">MTGAPPPPLGLAVIGHVNHGKTALVRALTGMETDRLPEEKSRGMSIALGFAFREDPAGDIDFLDAPGHEDFLRAMVMGTAGARAALLVVSAVEGFARQTREHLQIAGLMGLNLGLVAVTKADLVPPDARPGLEARLRREMEDSFLASAPLVFCSAVTGEGLEALHGGIRALAAQAPPPDPLPGVFLPMDRVFSLAGAGTVVTGSLQGADLGAGDEGVLEPSGRRVQVRQLQVHGRQVASARAGGRAAAALRGVAPDEVRPGEVLCTPGIFPATARIDIALTLSPEAPRPLRSGDEVRVLWGARQDIARVRLIGDAALAPGAEGLAQLRLAAPAPVHAGQRLLLRRPSPAATLGGGRVLDPVAPELRARTLEARRGLLAATLAGDLDGIAAGLAGRDGGAVSLAEAARLARRSPAEVEAALSLSLIRLDEGVFAPEAALAAARQAYLDRLAEAHGRQPLQAFIPLAAFRNGLSRALSPALIAWAENRLADAGEIRLERGRIALAGHDPFATLSADQLSRLAGIESDFRAGGLSPPDPSAFEADLMELLLASGRLVALRNHALRQTLVFHLNALDAAVGALHAAFPPPMAFTTGEARAALSTSRKFIVPALEFLDSRGDTARRGDVRQVTAPRNRFGPAPVPH</sequence>
<dbReference type="SUPFAM" id="SSF52540">
    <property type="entry name" value="P-loop containing nucleoside triphosphate hydrolases"/>
    <property type="match status" value="1"/>
</dbReference>
<dbReference type="SUPFAM" id="SSF50447">
    <property type="entry name" value="Translation proteins"/>
    <property type="match status" value="1"/>
</dbReference>
<dbReference type="GO" id="GO:0005525">
    <property type="term" value="F:GTP binding"/>
    <property type="evidence" value="ECO:0007669"/>
    <property type="project" value="UniProtKB-KW"/>
</dbReference>
<dbReference type="CDD" id="cd15491">
    <property type="entry name" value="selB_III"/>
    <property type="match status" value="1"/>
</dbReference>
<dbReference type="InterPro" id="IPR004535">
    <property type="entry name" value="Transl_elong_SelB"/>
</dbReference>
<dbReference type="InterPro" id="IPR036388">
    <property type="entry name" value="WH-like_DNA-bd_sf"/>
</dbReference>
<dbReference type="PANTHER" id="PTHR43721:SF9">
    <property type="entry name" value="GTP-BINDING PROTEIN 1"/>
    <property type="match status" value="1"/>
</dbReference>
<dbReference type="PROSITE" id="PS51722">
    <property type="entry name" value="G_TR_2"/>
    <property type="match status" value="1"/>
</dbReference>
<keyword evidence="2" id="KW-0963">Cytoplasm</keyword>
<dbReference type="InterPro" id="IPR027417">
    <property type="entry name" value="P-loop_NTPase"/>
</dbReference>
<dbReference type="GO" id="GO:0003924">
    <property type="term" value="F:GTPase activity"/>
    <property type="evidence" value="ECO:0007669"/>
    <property type="project" value="InterPro"/>
</dbReference>
<evidence type="ECO:0000256" key="5">
    <source>
        <dbReference type="ARBA" id="ARBA00023134"/>
    </source>
</evidence>
<dbReference type="Pfam" id="PF09107">
    <property type="entry name" value="WHD_3rd_SelB"/>
    <property type="match status" value="1"/>
</dbReference>
<dbReference type="Gene3D" id="3.40.50.300">
    <property type="entry name" value="P-loop containing nucleotide triphosphate hydrolases"/>
    <property type="match status" value="1"/>
</dbReference>
<dbReference type="OrthoDB" id="9803139at2"/>
<dbReference type="Pfam" id="PF00009">
    <property type="entry name" value="GTP_EFTU"/>
    <property type="match status" value="1"/>
</dbReference>
<dbReference type="PANTHER" id="PTHR43721">
    <property type="entry name" value="ELONGATION FACTOR TU-RELATED"/>
    <property type="match status" value="1"/>
</dbReference>
<keyword evidence="4" id="KW-0648">Protein biosynthesis</keyword>
<evidence type="ECO:0000313" key="9">
    <source>
        <dbReference type="Proteomes" id="UP000247763"/>
    </source>
</evidence>
<dbReference type="RefSeq" id="WP_110450585.1">
    <property type="nucleotide sequence ID" value="NZ_CP029479.1"/>
</dbReference>
<evidence type="ECO:0000259" key="7">
    <source>
        <dbReference type="PROSITE" id="PS51722"/>
    </source>
</evidence>
<dbReference type="GO" id="GO:0004020">
    <property type="term" value="F:adenylylsulfate kinase activity"/>
    <property type="evidence" value="ECO:0007669"/>
    <property type="project" value="UniProtKB-EC"/>
</dbReference>
<proteinExistence type="predicted"/>
<dbReference type="GO" id="GO:0003723">
    <property type="term" value="F:RNA binding"/>
    <property type="evidence" value="ECO:0007669"/>
    <property type="project" value="InterPro"/>
</dbReference>
<evidence type="ECO:0000256" key="1">
    <source>
        <dbReference type="ARBA" id="ARBA00004496"/>
    </source>
</evidence>
<dbReference type="EMBL" id="CP029479">
    <property type="protein sequence ID" value="AWM78018.1"/>
    <property type="molecule type" value="Genomic_DNA"/>
</dbReference>
<keyword evidence="5" id="KW-0342">GTP-binding</keyword>
<organism evidence="8 9">
    <name type="scientific">Phenylobacterium parvum</name>
    <dbReference type="NCBI Taxonomy" id="2201350"/>
    <lineage>
        <taxon>Bacteria</taxon>
        <taxon>Pseudomonadati</taxon>
        <taxon>Pseudomonadota</taxon>
        <taxon>Alphaproteobacteria</taxon>
        <taxon>Caulobacterales</taxon>
        <taxon>Caulobacteraceae</taxon>
        <taxon>Phenylobacterium</taxon>
    </lineage>
</organism>
<protein>
    <submittedName>
        <fullName evidence="8">Selenocysteine-specific translation elongation factor</fullName>
    </submittedName>
</protein>
<dbReference type="InterPro" id="IPR000795">
    <property type="entry name" value="T_Tr_GTP-bd_dom"/>
</dbReference>
<comment type="subcellular location">
    <subcellularLocation>
        <location evidence="1">Cytoplasm</location>
    </subcellularLocation>
</comment>
<accession>A0A2Z3I2M8</accession>
<dbReference type="AlphaFoldDB" id="A0A2Z3I2M8"/>
<dbReference type="InterPro" id="IPR009001">
    <property type="entry name" value="Transl_elong_EF1A/Init_IF2_C"/>
</dbReference>
<gene>
    <name evidence="8" type="primary">selB</name>
    <name evidence="8" type="ORF">HYN04_09780</name>
</gene>
<feature type="region of interest" description="Disordered" evidence="6">
    <location>
        <begin position="621"/>
        <end position="641"/>
    </location>
</feature>
<dbReference type="Pfam" id="PF25461">
    <property type="entry name" value="Beta-barrel_SelB"/>
    <property type="match status" value="1"/>
</dbReference>
<feature type="domain" description="Tr-type G" evidence="7">
    <location>
        <begin position="6"/>
        <end position="178"/>
    </location>
</feature>
<dbReference type="Proteomes" id="UP000247763">
    <property type="component" value="Chromosome"/>
</dbReference>
<dbReference type="GO" id="GO:0003746">
    <property type="term" value="F:translation elongation factor activity"/>
    <property type="evidence" value="ECO:0007669"/>
    <property type="project" value="UniProtKB-KW"/>
</dbReference>